<evidence type="ECO:0000313" key="2">
    <source>
        <dbReference type="EMBL" id="KAG1816025.1"/>
    </source>
</evidence>
<name>A0A9P7JD15_9AGAM</name>
<feature type="compositionally biased region" description="Low complexity" evidence="1">
    <location>
        <begin position="55"/>
        <end position="70"/>
    </location>
</feature>
<dbReference type="AlphaFoldDB" id="A0A9P7JD15"/>
<sequence>MVVMKQWQPQTHHLKAMEAEEAPEVLTEEEEAGALDLIPHAGTAIHENTSKHSTAHAANGSANATANSNSESDGVFTIDKLSELETNSSVPDLLTLSESSYNDDYPCDSMSDDNSEDCFSEVRDDTAFLDDPDWTDVGSLSNDDEIIAEVNNEQRSDGPIIELYDSGSMHHILPFKKNFDTLSTIPPKSFTATNKQSFNAIGAATFTGGKCILHDPAKEVIRQIPKTSKGLYHIIHDESSGSVHAAIETPHGPYCTQRHSKAC</sequence>
<feature type="region of interest" description="Disordered" evidence="1">
    <location>
        <begin position="49"/>
        <end position="72"/>
    </location>
</feature>
<reference evidence="2" key="1">
    <citation type="journal article" date="2020" name="New Phytol.">
        <title>Comparative genomics reveals dynamic genome evolution in host specialist ectomycorrhizal fungi.</title>
        <authorList>
            <person name="Lofgren L.A."/>
            <person name="Nguyen N.H."/>
            <person name="Vilgalys R."/>
            <person name="Ruytinx J."/>
            <person name="Liao H.L."/>
            <person name="Branco S."/>
            <person name="Kuo A."/>
            <person name="LaButti K."/>
            <person name="Lipzen A."/>
            <person name="Andreopoulos W."/>
            <person name="Pangilinan J."/>
            <person name="Riley R."/>
            <person name="Hundley H."/>
            <person name="Na H."/>
            <person name="Barry K."/>
            <person name="Grigoriev I.V."/>
            <person name="Stajich J.E."/>
            <person name="Kennedy P.G."/>
        </authorList>
    </citation>
    <scope>NUCLEOTIDE SEQUENCE</scope>
    <source>
        <strain evidence="2">MN1</strain>
    </source>
</reference>
<organism evidence="2 3">
    <name type="scientific">Suillus subaureus</name>
    <dbReference type="NCBI Taxonomy" id="48587"/>
    <lineage>
        <taxon>Eukaryota</taxon>
        <taxon>Fungi</taxon>
        <taxon>Dikarya</taxon>
        <taxon>Basidiomycota</taxon>
        <taxon>Agaricomycotina</taxon>
        <taxon>Agaricomycetes</taxon>
        <taxon>Agaricomycetidae</taxon>
        <taxon>Boletales</taxon>
        <taxon>Suillineae</taxon>
        <taxon>Suillaceae</taxon>
        <taxon>Suillus</taxon>
    </lineage>
</organism>
<proteinExistence type="predicted"/>
<dbReference type="GeneID" id="64626947"/>
<dbReference type="Proteomes" id="UP000807769">
    <property type="component" value="Unassembled WGS sequence"/>
</dbReference>
<accession>A0A9P7JD15</accession>
<dbReference type="RefSeq" id="XP_041192831.1">
    <property type="nucleotide sequence ID" value="XM_041332930.1"/>
</dbReference>
<gene>
    <name evidence="2" type="ORF">BJ212DRAFT_1299873</name>
</gene>
<evidence type="ECO:0000256" key="1">
    <source>
        <dbReference type="SAM" id="MobiDB-lite"/>
    </source>
</evidence>
<dbReference type="OrthoDB" id="3251181at2759"/>
<evidence type="ECO:0000313" key="3">
    <source>
        <dbReference type="Proteomes" id="UP000807769"/>
    </source>
</evidence>
<protein>
    <submittedName>
        <fullName evidence="2">Uncharacterized protein</fullName>
    </submittedName>
</protein>
<keyword evidence="3" id="KW-1185">Reference proteome</keyword>
<dbReference type="EMBL" id="JABBWG010000017">
    <property type="protein sequence ID" value="KAG1816025.1"/>
    <property type="molecule type" value="Genomic_DNA"/>
</dbReference>
<comment type="caution">
    <text evidence="2">The sequence shown here is derived from an EMBL/GenBank/DDBJ whole genome shotgun (WGS) entry which is preliminary data.</text>
</comment>